<dbReference type="EMBL" id="BGPR01004894">
    <property type="protein sequence ID" value="GBN04552.1"/>
    <property type="molecule type" value="Genomic_DNA"/>
</dbReference>
<dbReference type="AlphaFoldDB" id="A0A4Y2KQV3"/>
<evidence type="ECO:0000256" key="1">
    <source>
        <dbReference type="SAM" id="MobiDB-lite"/>
    </source>
</evidence>
<dbReference type="Proteomes" id="UP000499080">
    <property type="component" value="Unassembled WGS sequence"/>
</dbReference>
<dbReference type="OrthoDB" id="411823at2759"/>
<feature type="region of interest" description="Disordered" evidence="1">
    <location>
        <begin position="77"/>
        <end position="112"/>
    </location>
</feature>
<sequence>MNWHQEDFLFFTGRGPFGEYLAIFNLCPTSYCACGKEGKPLHYVTGCQLTESWHLTKPAAHLQSNWSFRLGGPGPTSVRDTKLCSPSATSTKTQIFSSQINNSPNAGSYSQANHRLAPPLLQHHDASPAASQS</sequence>
<organism evidence="2 3">
    <name type="scientific">Araneus ventricosus</name>
    <name type="common">Orbweaver spider</name>
    <name type="synonym">Epeira ventricosa</name>
    <dbReference type="NCBI Taxonomy" id="182803"/>
    <lineage>
        <taxon>Eukaryota</taxon>
        <taxon>Metazoa</taxon>
        <taxon>Ecdysozoa</taxon>
        <taxon>Arthropoda</taxon>
        <taxon>Chelicerata</taxon>
        <taxon>Arachnida</taxon>
        <taxon>Araneae</taxon>
        <taxon>Araneomorphae</taxon>
        <taxon>Entelegynae</taxon>
        <taxon>Araneoidea</taxon>
        <taxon>Araneidae</taxon>
        <taxon>Araneus</taxon>
    </lineage>
</organism>
<feature type="compositionally biased region" description="Polar residues" evidence="1">
    <location>
        <begin position="84"/>
        <end position="112"/>
    </location>
</feature>
<gene>
    <name evidence="2" type="ORF">AVEN_101233_1</name>
</gene>
<evidence type="ECO:0000313" key="3">
    <source>
        <dbReference type="Proteomes" id="UP000499080"/>
    </source>
</evidence>
<protein>
    <submittedName>
        <fullName evidence="2">Uncharacterized protein</fullName>
    </submittedName>
</protein>
<evidence type="ECO:0000313" key="2">
    <source>
        <dbReference type="EMBL" id="GBN04552.1"/>
    </source>
</evidence>
<comment type="caution">
    <text evidence="2">The sequence shown here is derived from an EMBL/GenBank/DDBJ whole genome shotgun (WGS) entry which is preliminary data.</text>
</comment>
<accession>A0A4Y2KQV3</accession>
<name>A0A4Y2KQV3_ARAVE</name>
<reference evidence="2 3" key="1">
    <citation type="journal article" date="2019" name="Sci. Rep.">
        <title>Orb-weaving spider Araneus ventricosus genome elucidates the spidroin gene catalogue.</title>
        <authorList>
            <person name="Kono N."/>
            <person name="Nakamura H."/>
            <person name="Ohtoshi R."/>
            <person name="Moran D.A.P."/>
            <person name="Shinohara A."/>
            <person name="Yoshida Y."/>
            <person name="Fujiwara M."/>
            <person name="Mori M."/>
            <person name="Tomita M."/>
            <person name="Arakawa K."/>
        </authorList>
    </citation>
    <scope>NUCLEOTIDE SEQUENCE [LARGE SCALE GENOMIC DNA]</scope>
</reference>
<keyword evidence="3" id="KW-1185">Reference proteome</keyword>
<proteinExistence type="predicted"/>